<evidence type="ECO:0000313" key="3">
    <source>
        <dbReference type="Proteomes" id="UP000436088"/>
    </source>
</evidence>
<dbReference type="OrthoDB" id="1653570at2759"/>
<evidence type="ECO:0000313" key="2">
    <source>
        <dbReference type="EMBL" id="KAE8663669.1"/>
    </source>
</evidence>
<feature type="chain" id="PRO_5025335168" evidence="1">
    <location>
        <begin position="30"/>
        <end position="129"/>
    </location>
</feature>
<keyword evidence="3" id="KW-1185">Reference proteome</keyword>
<accession>A0A6A2XY72</accession>
<organism evidence="2 3">
    <name type="scientific">Hibiscus syriacus</name>
    <name type="common">Rose of Sharon</name>
    <dbReference type="NCBI Taxonomy" id="106335"/>
    <lineage>
        <taxon>Eukaryota</taxon>
        <taxon>Viridiplantae</taxon>
        <taxon>Streptophyta</taxon>
        <taxon>Embryophyta</taxon>
        <taxon>Tracheophyta</taxon>
        <taxon>Spermatophyta</taxon>
        <taxon>Magnoliopsida</taxon>
        <taxon>eudicotyledons</taxon>
        <taxon>Gunneridae</taxon>
        <taxon>Pentapetalae</taxon>
        <taxon>rosids</taxon>
        <taxon>malvids</taxon>
        <taxon>Malvales</taxon>
        <taxon>Malvaceae</taxon>
        <taxon>Malvoideae</taxon>
        <taxon>Hibiscus</taxon>
    </lineage>
</organism>
<gene>
    <name evidence="2" type="ORF">F3Y22_tig00112925pilonHSYRG00177</name>
</gene>
<sequence length="129" mass="13892">MDPNKLPSTSPVLLYGFILLVLDLPETSSSDSQLAIIPVFNRITAFSSQVVEKQSIKGKIGMARGTCRRMVSGGGGEESVEMEGSSIKEPNEISLHHPCHYLGLAKLAFLKCLGLDLLCSDNASITEQI</sequence>
<name>A0A6A2XY72_HIBSY</name>
<evidence type="ECO:0000256" key="1">
    <source>
        <dbReference type="SAM" id="SignalP"/>
    </source>
</evidence>
<reference evidence="2" key="1">
    <citation type="submission" date="2019-09" db="EMBL/GenBank/DDBJ databases">
        <title>Draft genome information of white flower Hibiscus syriacus.</title>
        <authorList>
            <person name="Kim Y.-M."/>
        </authorList>
    </citation>
    <scope>NUCLEOTIDE SEQUENCE [LARGE SCALE GENOMIC DNA]</scope>
    <source>
        <strain evidence="2">YM2019G1</strain>
    </source>
</reference>
<proteinExistence type="predicted"/>
<dbReference type="PANTHER" id="PTHR35771">
    <property type="entry name" value="TRANSMEMBRANE PROTEIN-RELATED"/>
    <property type="match status" value="1"/>
</dbReference>
<dbReference type="EMBL" id="VEPZ02001669">
    <property type="protein sequence ID" value="KAE8663669.1"/>
    <property type="molecule type" value="Genomic_DNA"/>
</dbReference>
<feature type="signal peptide" evidence="1">
    <location>
        <begin position="1"/>
        <end position="29"/>
    </location>
</feature>
<comment type="caution">
    <text evidence="2">The sequence shown here is derived from an EMBL/GenBank/DDBJ whole genome shotgun (WGS) entry which is preliminary data.</text>
</comment>
<keyword evidence="1" id="KW-0732">Signal</keyword>
<dbReference type="PANTHER" id="PTHR35771:SF3">
    <property type="entry name" value="TRANSMEMBRANE PROTEIN"/>
    <property type="match status" value="1"/>
</dbReference>
<dbReference type="AlphaFoldDB" id="A0A6A2XY72"/>
<protein>
    <submittedName>
        <fullName evidence="2">Uncharacterized protein</fullName>
    </submittedName>
</protein>
<dbReference type="Proteomes" id="UP000436088">
    <property type="component" value="Unassembled WGS sequence"/>
</dbReference>